<sequence>MYLINIDTLKLERFDVNAPPYAILSHRWRDGEVSFGEFADPAKRQGKAGFAKILNTCGQARRDRLAYVWVDTCCIDKSSSAELSEVINSMFAWYQGAKVCYAFLDDVVTGAQNTESPGSSRPSFDYMAQSVWFERGWTLQELIAPKGVVFFCKEEGSQETKWSHLGSRESLAEIIAKITEIPEEILYGRKRVFAYSVSMRMSWAAKRQTTRPEDIAYCLMGLFGVNMPLLYGEGSKAFLRLQEEIMRTIDDDTLFVWKEPPSSVFTGFRGIFAPLPNFFQGTGHFVPIPSMEPDGLFVNTAKGLRTNATVCPTRKDLERMGVRELDQSYLLLPLNCAQSSHENGMHAAIVLQWKHNRTYLRLPSRNLFEVKDMYVSRDSTVFVAKLDTLYRHMTFDSLDFDRLNFVFQLPDKGVTFLEKISPLEGRYIPARSTFLMDCLVKNSGNIGFAFHLEEARQLLLVAIEFSEARETGGGEQKASYRIVPDVLPIGPKKEDYESRLAKARDKLLSRGRDKRMSFRGSNAAMSAYDPRPVGELVTQDVRFGSADGFSSAQLRVSMVREEGSFNAHLYILRISFLGLKIPYSEPL</sequence>
<dbReference type="InterPro" id="IPR010730">
    <property type="entry name" value="HET"/>
</dbReference>
<evidence type="ECO:0000259" key="1">
    <source>
        <dbReference type="Pfam" id="PF06985"/>
    </source>
</evidence>
<accession>A0ABR1QGK2</accession>
<name>A0ABR1QGK2_9PEZI</name>
<dbReference type="InterPro" id="IPR058525">
    <property type="entry name" value="DUF8212"/>
</dbReference>
<organism evidence="3 4">
    <name type="scientific">Apiospora aurea</name>
    <dbReference type="NCBI Taxonomy" id="335848"/>
    <lineage>
        <taxon>Eukaryota</taxon>
        <taxon>Fungi</taxon>
        <taxon>Dikarya</taxon>
        <taxon>Ascomycota</taxon>
        <taxon>Pezizomycotina</taxon>
        <taxon>Sordariomycetes</taxon>
        <taxon>Xylariomycetidae</taxon>
        <taxon>Amphisphaeriales</taxon>
        <taxon>Apiosporaceae</taxon>
        <taxon>Apiospora</taxon>
    </lineage>
</organism>
<evidence type="ECO:0000313" key="4">
    <source>
        <dbReference type="Proteomes" id="UP001391051"/>
    </source>
</evidence>
<dbReference type="Proteomes" id="UP001391051">
    <property type="component" value="Unassembled WGS sequence"/>
</dbReference>
<dbReference type="EMBL" id="JAQQWE010000004">
    <property type="protein sequence ID" value="KAK7955868.1"/>
    <property type="molecule type" value="Genomic_DNA"/>
</dbReference>
<evidence type="ECO:0008006" key="5">
    <source>
        <dbReference type="Google" id="ProtNLM"/>
    </source>
</evidence>
<dbReference type="Pfam" id="PF26640">
    <property type="entry name" value="DUF8212"/>
    <property type="match status" value="1"/>
</dbReference>
<evidence type="ECO:0000259" key="2">
    <source>
        <dbReference type="Pfam" id="PF26640"/>
    </source>
</evidence>
<reference evidence="3 4" key="1">
    <citation type="submission" date="2023-01" db="EMBL/GenBank/DDBJ databases">
        <title>Analysis of 21 Apiospora genomes using comparative genomics revels a genus with tremendous synthesis potential of carbohydrate active enzymes and secondary metabolites.</title>
        <authorList>
            <person name="Sorensen T."/>
        </authorList>
    </citation>
    <scope>NUCLEOTIDE SEQUENCE [LARGE SCALE GENOMIC DNA]</scope>
    <source>
        <strain evidence="3 4">CBS 24483</strain>
    </source>
</reference>
<proteinExistence type="predicted"/>
<dbReference type="RefSeq" id="XP_066701174.1">
    <property type="nucleotide sequence ID" value="XM_066841312.1"/>
</dbReference>
<dbReference type="PANTHER" id="PTHR10622:SF10">
    <property type="entry name" value="HET DOMAIN-CONTAINING PROTEIN"/>
    <property type="match status" value="1"/>
</dbReference>
<evidence type="ECO:0000313" key="3">
    <source>
        <dbReference type="EMBL" id="KAK7955868.1"/>
    </source>
</evidence>
<dbReference type="PANTHER" id="PTHR10622">
    <property type="entry name" value="HET DOMAIN-CONTAINING PROTEIN"/>
    <property type="match status" value="1"/>
</dbReference>
<protein>
    <recommendedName>
        <fullName evidence="5">Heterokaryon incompatibility domain-containing protein</fullName>
    </recommendedName>
</protein>
<dbReference type="GeneID" id="92074374"/>
<keyword evidence="4" id="KW-1185">Reference proteome</keyword>
<comment type="caution">
    <text evidence="3">The sequence shown here is derived from an EMBL/GenBank/DDBJ whole genome shotgun (WGS) entry which is preliminary data.</text>
</comment>
<dbReference type="Pfam" id="PF06985">
    <property type="entry name" value="HET"/>
    <property type="match status" value="1"/>
</dbReference>
<feature type="domain" description="Heterokaryon incompatibility" evidence="1">
    <location>
        <begin position="21"/>
        <end position="141"/>
    </location>
</feature>
<gene>
    <name evidence="3" type="ORF">PG986_005090</name>
</gene>
<feature type="domain" description="DUF8212" evidence="2">
    <location>
        <begin position="236"/>
        <end position="259"/>
    </location>
</feature>